<reference evidence="3" key="1">
    <citation type="submission" date="2022-05" db="EMBL/GenBank/DDBJ databases">
        <authorList>
            <person name="Oliphant S.A."/>
            <person name="Watson-Haigh N.S."/>
            <person name="Sumby K.M."/>
            <person name="Gardner J.M."/>
            <person name="Jiranek V."/>
        </authorList>
    </citation>
    <scope>NUCLEOTIDE SEQUENCE</scope>
    <source>
        <strain evidence="3">KI4_B1</strain>
    </source>
</reference>
<dbReference type="PANTHER" id="PTHR34477">
    <property type="entry name" value="UPF0213 PROTEIN YHBQ"/>
    <property type="match status" value="1"/>
</dbReference>
<sequence length="97" mass="11393">MEANKLFYFYVLLCDDGSFYGGFTTDVSKRFQTHRSGKGAKYTKVHRPVCVLYSEAFTNKRAALQAEYRFKHQSRQQKERFLQAQGLTPQQWRLSSN</sequence>
<dbReference type="InterPro" id="IPR000305">
    <property type="entry name" value="GIY-YIG_endonuc"/>
</dbReference>
<protein>
    <submittedName>
        <fullName evidence="3">GIY-YIG nuclease family protein</fullName>
    </submittedName>
</protein>
<proteinExistence type="inferred from homology"/>
<dbReference type="EMBL" id="CP097119">
    <property type="protein sequence ID" value="USS89551.1"/>
    <property type="molecule type" value="Genomic_DNA"/>
</dbReference>
<dbReference type="RefSeq" id="WP_252767101.1">
    <property type="nucleotide sequence ID" value="NZ_CP097119.1"/>
</dbReference>
<dbReference type="PROSITE" id="PS50164">
    <property type="entry name" value="GIY_YIG"/>
    <property type="match status" value="1"/>
</dbReference>
<feature type="domain" description="GIY-YIG" evidence="2">
    <location>
        <begin position="5"/>
        <end position="80"/>
    </location>
</feature>
<dbReference type="PANTHER" id="PTHR34477:SF1">
    <property type="entry name" value="UPF0213 PROTEIN YHBQ"/>
    <property type="match status" value="1"/>
</dbReference>
<name>A0A9Q8ZXY4_9LACO</name>
<keyword evidence="4" id="KW-1185">Reference proteome</keyword>
<dbReference type="SUPFAM" id="SSF82771">
    <property type="entry name" value="GIY-YIG endonuclease"/>
    <property type="match status" value="1"/>
</dbReference>
<evidence type="ECO:0000313" key="4">
    <source>
        <dbReference type="Proteomes" id="UP001055911"/>
    </source>
</evidence>
<dbReference type="InterPro" id="IPR035901">
    <property type="entry name" value="GIY-YIG_endonuc_sf"/>
</dbReference>
<dbReference type="Proteomes" id="UP001055911">
    <property type="component" value="Chromosome"/>
</dbReference>
<gene>
    <name evidence="3" type="ORF">M3M40_01825</name>
</gene>
<evidence type="ECO:0000313" key="3">
    <source>
        <dbReference type="EMBL" id="USS89551.1"/>
    </source>
</evidence>
<dbReference type="CDD" id="cd10456">
    <property type="entry name" value="GIY-YIG_UPF0213"/>
    <property type="match status" value="1"/>
</dbReference>
<dbReference type="AlphaFoldDB" id="A0A9Q8ZXY4"/>
<dbReference type="InterPro" id="IPR050190">
    <property type="entry name" value="UPF0213_domain"/>
</dbReference>
<dbReference type="Gene3D" id="3.40.1440.10">
    <property type="entry name" value="GIY-YIG endonuclease"/>
    <property type="match status" value="1"/>
</dbReference>
<dbReference type="Pfam" id="PF01541">
    <property type="entry name" value="GIY-YIG"/>
    <property type="match status" value="1"/>
</dbReference>
<organism evidence="3 4">
    <name type="scientific">Fructilactobacillus cliffordii</name>
    <dbReference type="NCBI Taxonomy" id="2940299"/>
    <lineage>
        <taxon>Bacteria</taxon>
        <taxon>Bacillati</taxon>
        <taxon>Bacillota</taxon>
        <taxon>Bacilli</taxon>
        <taxon>Lactobacillales</taxon>
        <taxon>Lactobacillaceae</taxon>
        <taxon>Fructilactobacillus</taxon>
    </lineage>
</organism>
<evidence type="ECO:0000259" key="2">
    <source>
        <dbReference type="PROSITE" id="PS50164"/>
    </source>
</evidence>
<evidence type="ECO:0000256" key="1">
    <source>
        <dbReference type="ARBA" id="ARBA00007435"/>
    </source>
</evidence>
<accession>A0A9Q8ZXY4</accession>
<comment type="similarity">
    <text evidence="1">Belongs to the UPF0213 family.</text>
</comment>